<feature type="binding site" evidence="4">
    <location>
        <position position="94"/>
    </location>
    <ligand>
        <name>a divalent metal cation</name>
        <dbReference type="ChEBI" id="CHEBI:60240"/>
        <label>1</label>
    </ligand>
</feature>
<dbReference type="PROSITE" id="PS01137">
    <property type="entry name" value="TATD_1"/>
    <property type="match status" value="1"/>
</dbReference>
<evidence type="ECO:0000256" key="4">
    <source>
        <dbReference type="PIRSR" id="PIRSR005902-1"/>
    </source>
</evidence>
<dbReference type="GO" id="GO:0005829">
    <property type="term" value="C:cytosol"/>
    <property type="evidence" value="ECO:0007669"/>
    <property type="project" value="TreeGrafter"/>
</dbReference>
<keyword evidence="2 4" id="KW-0479">Metal-binding</keyword>
<dbReference type="CDD" id="cd01310">
    <property type="entry name" value="TatD_DNAse"/>
    <property type="match status" value="1"/>
</dbReference>
<dbReference type="InterPro" id="IPR032466">
    <property type="entry name" value="Metal_Hydrolase"/>
</dbReference>
<dbReference type="PANTHER" id="PTHR46124">
    <property type="entry name" value="D-AMINOACYL-TRNA DEACYLASE"/>
    <property type="match status" value="1"/>
</dbReference>
<dbReference type="InterPro" id="IPR001130">
    <property type="entry name" value="TatD-like"/>
</dbReference>
<proteinExistence type="inferred from homology"/>
<keyword evidence="6" id="KW-1185">Reference proteome</keyword>
<evidence type="ECO:0000313" key="5">
    <source>
        <dbReference type="EMBL" id="ALP54490.1"/>
    </source>
</evidence>
<dbReference type="STRING" id="1748243.Tel_15780"/>
<dbReference type="NCBIfam" id="TIGR00010">
    <property type="entry name" value="YchF/TatD family DNA exonuclease"/>
    <property type="match status" value="1"/>
</dbReference>
<feature type="binding site" evidence="4">
    <location>
        <position position="7"/>
    </location>
    <ligand>
        <name>a divalent metal cation</name>
        <dbReference type="ChEBI" id="CHEBI:60240"/>
        <label>1</label>
    </ligand>
</feature>
<evidence type="ECO:0000256" key="1">
    <source>
        <dbReference type="ARBA" id="ARBA00009275"/>
    </source>
</evidence>
<dbReference type="EMBL" id="CP013099">
    <property type="protein sequence ID" value="ALP54490.1"/>
    <property type="molecule type" value="Genomic_DNA"/>
</dbReference>
<evidence type="ECO:0000256" key="2">
    <source>
        <dbReference type="ARBA" id="ARBA00022723"/>
    </source>
</evidence>
<feature type="binding site" evidence="4">
    <location>
        <position position="154"/>
    </location>
    <ligand>
        <name>a divalent metal cation</name>
        <dbReference type="ChEBI" id="CHEBI:60240"/>
        <label>2</label>
    </ligand>
</feature>
<name>A0A0S2TH63_9GAMM</name>
<dbReference type="Pfam" id="PF01026">
    <property type="entry name" value="TatD_DNase"/>
    <property type="match status" value="1"/>
</dbReference>
<evidence type="ECO:0000313" key="6">
    <source>
        <dbReference type="Proteomes" id="UP000055136"/>
    </source>
</evidence>
<dbReference type="GO" id="GO:0046872">
    <property type="term" value="F:metal ion binding"/>
    <property type="evidence" value="ECO:0007669"/>
    <property type="project" value="UniProtKB-KW"/>
</dbReference>
<comment type="similarity">
    <text evidence="1">Belongs to the metallo-dependent hydrolases superfamily. TatD-type hydrolase family.</text>
</comment>
<evidence type="ECO:0008006" key="7">
    <source>
        <dbReference type="Google" id="ProtNLM"/>
    </source>
</evidence>
<dbReference type="Proteomes" id="UP000055136">
    <property type="component" value="Chromosome"/>
</dbReference>
<reference evidence="5" key="1">
    <citation type="submission" date="2015-10" db="EMBL/GenBank/DDBJ databases">
        <title>Description of Candidatus Tenderia electrophaga gen. nov, sp. nov., an Uncultivated Electroautotroph from a Biocathode Enrichment.</title>
        <authorList>
            <person name="Eddie B.J."/>
            <person name="Malanoski A.P."/>
            <person name="Wang Z."/>
            <person name="Hall R.J."/>
            <person name="Oh S.D."/>
            <person name="Heiner C."/>
            <person name="Lin B."/>
            <person name="Strycharz-Glaven S.M."/>
        </authorList>
    </citation>
    <scope>NUCLEOTIDE SEQUENCE [LARGE SCALE GENOMIC DNA]</scope>
    <source>
        <strain evidence="5">NRL1</strain>
    </source>
</reference>
<feature type="binding site" evidence="4">
    <location>
        <position position="204"/>
    </location>
    <ligand>
        <name>a divalent metal cation</name>
        <dbReference type="ChEBI" id="CHEBI:60240"/>
        <label>1</label>
    </ligand>
</feature>
<organism evidence="5 6">
    <name type="scientific">Candidatus Tenderia electrophaga</name>
    <dbReference type="NCBI Taxonomy" id="1748243"/>
    <lineage>
        <taxon>Bacteria</taxon>
        <taxon>Pseudomonadati</taxon>
        <taxon>Pseudomonadota</taxon>
        <taxon>Gammaproteobacteria</taxon>
        <taxon>Candidatus Tenderiales</taxon>
        <taxon>Candidatus Tenderiaceae</taxon>
        <taxon>Candidatus Tenderia</taxon>
    </lineage>
</organism>
<gene>
    <name evidence="5" type="ORF">Tel_15780</name>
</gene>
<dbReference type="InterPro" id="IPR015991">
    <property type="entry name" value="TatD/YcfH-like"/>
</dbReference>
<dbReference type="FunFam" id="3.20.20.140:FF:000005">
    <property type="entry name" value="TatD family hydrolase"/>
    <property type="match status" value="1"/>
</dbReference>
<accession>A0A0S2TH63</accession>
<dbReference type="SUPFAM" id="SSF51556">
    <property type="entry name" value="Metallo-dependent hydrolases"/>
    <property type="match status" value="1"/>
</dbReference>
<evidence type="ECO:0000256" key="3">
    <source>
        <dbReference type="ARBA" id="ARBA00022801"/>
    </source>
</evidence>
<dbReference type="GO" id="GO:0016788">
    <property type="term" value="F:hydrolase activity, acting on ester bonds"/>
    <property type="evidence" value="ECO:0007669"/>
    <property type="project" value="InterPro"/>
</dbReference>
<dbReference type="PANTHER" id="PTHR46124:SF3">
    <property type="entry name" value="HYDROLASE"/>
    <property type="match status" value="1"/>
</dbReference>
<dbReference type="GO" id="GO:0004536">
    <property type="term" value="F:DNA nuclease activity"/>
    <property type="evidence" value="ECO:0007669"/>
    <property type="project" value="InterPro"/>
</dbReference>
<dbReference type="KEGG" id="tee:Tel_15780"/>
<keyword evidence="3" id="KW-0378">Hydrolase</keyword>
<sequence>MEIIDSHCHLDVEDFDTDREAVLAACREQGVNSIVVPGISAATWARLLQVCRRHEGLYPALGLHPYYIRDHRQAHLEQLEQRLADEPDLVAVGEIGLDFYIDNPHRERQIELFEAQLAIAQAAAMPVIVHVRKAHNEVLKALKDGKFTQGGIMHAYNGSLQQAQEYMDLGFKLGFGGMITYERSRKLRGLVEALPLEAMVLETDAPDMSGDICHGRRNSPQYLPHYLEVFASLREEDVERVAQVTRANVKAVLSLSE</sequence>
<feature type="binding site" evidence="4">
    <location>
        <position position="130"/>
    </location>
    <ligand>
        <name>a divalent metal cation</name>
        <dbReference type="ChEBI" id="CHEBI:60240"/>
        <label>2</label>
    </ligand>
</feature>
<dbReference type="InterPro" id="IPR018228">
    <property type="entry name" value="DNase_TatD-rel_CS"/>
</dbReference>
<dbReference type="Gene3D" id="3.20.20.140">
    <property type="entry name" value="Metal-dependent hydrolases"/>
    <property type="match status" value="1"/>
</dbReference>
<dbReference type="AlphaFoldDB" id="A0A0S2TH63"/>
<protein>
    <recommendedName>
        <fullName evidence="7">DNAase</fullName>
    </recommendedName>
</protein>
<dbReference type="PIRSF" id="PIRSF005902">
    <property type="entry name" value="DNase_TatD"/>
    <property type="match status" value="1"/>
</dbReference>
<feature type="binding site" evidence="4">
    <location>
        <position position="9"/>
    </location>
    <ligand>
        <name>a divalent metal cation</name>
        <dbReference type="ChEBI" id="CHEBI:60240"/>
        <label>1</label>
    </ligand>
</feature>